<organism evidence="1 2">
    <name type="scientific">Tranquillimonas rosea</name>
    <dbReference type="NCBI Taxonomy" id="641238"/>
    <lineage>
        <taxon>Bacteria</taxon>
        <taxon>Pseudomonadati</taxon>
        <taxon>Pseudomonadota</taxon>
        <taxon>Alphaproteobacteria</taxon>
        <taxon>Rhodobacterales</taxon>
        <taxon>Roseobacteraceae</taxon>
        <taxon>Tranquillimonas</taxon>
    </lineage>
</organism>
<sequence length="70" mass="7787">MSTIRPATSIEVEMTDEVREMIDSVDEGHTLVEVEGGDELVVMTTDDYADLMTQLRTAQAEESMGFQEDS</sequence>
<dbReference type="RefSeq" id="WP_092695775.1">
    <property type="nucleotide sequence ID" value="NZ_CBDDGO010000004.1"/>
</dbReference>
<gene>
    <name evidence="1" type="ORF">SAMN04490244_1127</name>
</gene>
<dbReference type="EMBL" id="FOGU01000012">
    <property type="protein sequence ID" value="SES35494.1"/>
    <property type="molecule type" value="Genomic_DNA"/>
</dbReference>
<evidence type="ECO:0000313" key="1">
    <source>
        <dbReference type="EMBL" id="SES35494.1"/>
    </source>
</evidence>
<accession>A0A1H9WNU1</accession>
<dbReference type="STRING" id="641238.SAMN04490244_1127"/>
<dbReference type="AlphaFoldDB" id="A0A1H9WNU1"/>
<dbReference type="Proteomes" id="UP000198885">
    <property type="component" value="Unassembled WGS sequence"/>
</dbReference>
<name>A0A1H9WNU1_9RHOB</name>
<evidence type="ECO:0000313" key="2">
    <source>
        <dbReference type="Proteomes" id="UP000198885"/>
    </source>
</evidence>
<reference evidence="1 2" key="1">
    <citation type="submission" date="2016-10" db="EMBL/GenBank/DDBJ databases">
        <authorList>
            <person name="de Groot N.N."/>
        </authorList>
    </citation>
    <scope>NUCLEOTIDE SEQUENCE [LARGE SCALE GENOMIC DNA]</scope>
    <source>
        <strain evidence="1 2">DSM 23042</strain>
    </source>
</reference>
<keyword evidence="2" id="KW-1185">Reference proteome</keyword>
<proteinExistence type="predicted"/>
<protein>
    <recommendedName>
        <fullName evidence="3">Antitoxin</fullName>
    </recommendedName>
</protein>
<evidence type="ECO:0008006" key="3">
    <source>
        <dbReference type="Google" id="ProtNLM"/>
    </source>
</evidence>